<dbReference type="PANTHER" id="PTHR48100">
    <property type="entry name" value="BROAD-SPECIFICITY PHOSPHATASE YOR283W-RELATED"/>
    <property type="match status" value="1"/>
</dbReference>
<comment type="caution">
    <text evidence="1">The sequence shown here is derived from an EMBL/GenBank/DDBJ whole genome shotgun (WGS) entry which is preliminary data.</text>
</comment>
<proteinExistence type="predicted"/>
<organism evidence="1 2">
    <name type="scientific">Candidatus Roizmanbacteria bacterium CG22_combo_CG10-13_8_21_14_all_38_20</name>
    <dbReference type="NCBI Taxonomy" id="1974862"/>
    <lineage>
        <taxon>Bacteria</taxon>
        <taxon>Candidatus Roizmaniibacteriota</taxon>
    </lineage>
</organism>
<dbReference type="Gene3D" id="3.40.50.1240">
    <property type="entry name" value="Phosphoglycerate mutase-like"/>
    <property type="match status" value="1"/>
</dbReference>
<accession>A0A2H0BUT5</accession>
<dbReference type="GO" id="GO:0016791">
    <property type="term" value="F:phosphatase activity"/>
    <property type="evidence" value="ECO:0007669"/>
    <property type="project" value="TreeGrafter"/>
</dbReference>
<sequence>MKNRFYLVRHGKTKKQIGDPPLSIKGIKQARSTAKYFKLLPIQKLLASPIIRTQQTAQYIADVLALDVVTLNLLRERVNWGDDPNQTFDDFLAMWQRASLERNWQPPVGDSSYAAGERICKIISSTPDELSHIVLVTHGGIITDFLRNVFEASLLDNRLTNFSKAKDGSLIECSITIVDYYTDKSAYDLVELGSTSHLHEL</sequence>
<dbReference type="CDD" id="cd07067">
    <property type="entry name" value="HP_PGM_like"/>
    <property type="match status" value="1"/>
</dbReference>
<name>A0A2H0BUT5_9BACT</name>
<dbReference type="AlphaFoldDB" id="A0A2H0BUT5"/>
<protein>
    <recommendedName>
        <fullName evidence="3">Histidine phosphatase family protein</fullName>
    </recommendedName>
</protein>
<dbReference type="EMBL" id="PCTA01000027">
    <property type="protein sequence ID" value="PIP61391.1"/>
    <property type="molecule type" value="Genomic_DNA"/>
</dbReference>
<dbReference type="SUPFAM" id="SSF53254">
    <property type="entry name" value="Phosphoglycerate mutase-like"/>
    <property type="match status" value="1"/>
</dbReference>
<dbReference type="Pfam" id="PF00300">
    <property type="entry name" value="His_Phos_1"/>
    <property type="match status" value="1"/>
</dbReference>
<reference evidence="1 2" key="1">
    <citation type="submission" date="2017-09" db="EMBL/GenBank/DDBJ databases">
        <title>Depth-based differentiation of microbial function through sediment-hosted aquifers and enrichment of novel symbionts in the deep terrestrial subsurface.</title>
        <authorList>
            <person name="Probst A.J."/>
            <person name="Ladd B."/>
            <person name="Jarett J.K."/>
            <person name="Geller-Mcgrath D.E."/>
            <person name="Sieber C.M."/>
            <person name="Emerson J.B."/>
            <person name="Anantharaman K."/>
            <person name="Thomas B.C."/>
            <person name="Malmstrom R."/>
            <person name="Stieglmeier M."/>
            <person name="Klingl A."/>
            <person name="Woyke T."/>
            <person name="Ryan C.M."/>
            <person name="Banfield J.F."/>
        </authorList>
    </citation>
    <scope>NUCLEOTIDE SEQUENCE [LARGE SCALE GENOMIC DNA]</scope>
    <source>
        <strain evidence="1">CG22_combo_CG10-13_8_21_14_all_38_20</strain>
    </source>
</reference>
<dbReference type="PANTHER" id="PTHR48100:SF1">
    <property type="entry name" value="HISTIDINE PHOSPHATASE FAMILY PROTEIN-RELATED"/>
    <property type="match status" value="1"/>
</dbReference>
<dbReference type="InterPro" id="IPR013078">
    <property type="entry name" value="His_Pase_superF_clade-1"/>
</dbReference>
<gene>
    <name evidence="1" type="ORF">COW99_04300</name>
</gene>
<dbReference type="InterPro" id="IPR029033">
    <property type="entry name" value="His_PPase_superfam"/>
</dbReference>
<dbReference type="GO" id="GO:0005737">
    <property type="term" value="C:cytoplasm"/>
    <property type="evidence" value="ECO:0007669"/>
    <property type="project" value="TreeGrafter"/>
</dbReference>
<evidence type="ECO:0008006" key="3">
    <source>
        <dbReference type="Google" id="ProtNLM"/>
    </source>
</evidence>
<dbReference type="Proteomes" id="UP000231246">
    <property type="component" value="Unassembled WGS sequence"/>
</dbReference>
<evidence type="ECO:0000313" key="1">
    <source>
        <dbReference type="EMBL" id="PIP61391.1"/>
    </source>
</evidence>
<evidence type="ECO:0000313" key="2">
    <source>
        <dbReference type="Proteomes" id="UP000231246"/>
    </source>
</evidence>
<dbReference type="SMART" id="SM00855">
    <property type="entry name" value="PGAM"/>
    <property type="match status" value="1"/>
</dbReference>
<dbReference type="InterPro" id="IPR050275">
    <property type="entry name" value="PGM_Phosphatase"/>
</dbReference>